<dbReference type="GO" id="GO:0034599">
    <property type="term" value="P:cellular response to oxidative stress"/>
    <property type="evidence" value="ECO:0007669"/>
    <property type="project" value="InterPro"/>
</dbReference>
<dbReference type="AlphaFoldDB" id="A0A3N4MNT5"/>
<feature type="active site" description="Cysteine sulfenic acid (-SOH) intermediate" evidence="6">
    <location>
        <position position="74"/>
    </location>
</feature>
<organism evidence="9 10">
    <name type="scientific">Terfezia boudieri ATCC MYA-4762</name>
    <dbReference type="NCBI Taxonomy" id="1051890"/>
    <lineage>
        <taxon>Eukaryota</taxon>
        <taxon>Fungi</taxon>
        <taxon>Dikarya</taxon>
        <taxon>Ascomycota</taxon>
        <taxon>Pezizomycotina</taxon>
        <taxon>Pezizomycetes</taxon>
        <taxon>Pezizales</taxon>
        <taxon>Pezizaceae</taxon>
        <taxon>Terfezia</taxon>
    </lineage>
</organism>
<reference evidence="9 10" key="1">
    <citation type="journal article" date="2018" name="Nat. Ecol. Evol.">
        <title>Pezizomycetes genomes reveal the molecular basis of ectomycorrhizal truffle lifestyle.</title>
        <authorList>
            <person name="Murat C."/>
            <person name="Payen T."/>
            <person name="Noel B."/>
            <person name="Kuo A."/>
            <person name="Morin E."/>
            <person name="Chen J."/>
            <person name="Kohler A."/>
            <person name="Krizsan K."/>
            <person name="Balestrini R."/>
            <person name="Da Silva C."/>
            <person name="Montanini B."/>
            <person name="Hainaut M."/>
            <person name="Levati E."/>
            <person name="Barry K.W."/>
            <person name="Belfiori B."/>
            <person name="Cichocki N."/>
            <person name="Clum A."/>
            <person name="Dockter R.B."/>
            <person name="Fauchery L."/>
            <person name="Guy J."/>
            <person name="Iotti M."/>
            <person name="Le Tacon F."/>
            <person name="Lindquist E.A."/>
            <person name="Lipzen A."/>
            <person name="Malagnac F."/>
            <person name="Mello A."/>
            <person name="Molinier V."/>
            <person name="Miyauchi S."/>
            <person name="Poulain J."/>
            <person name="Riccioni C."/>
            <person name="Rubini A."/>
            <person name="Sitrit Y."/>
            <person name="Splivallo R."/>
            <person name="Traeger S."/>
            <person name="Wang M."/>
            <person name="Zifcakova L."/>
            <person name="Wipf D."/>
            <person name="Zambonelli A."/>
            <person name="Paolocci F."/>
            <person name="Nowrousian M."/>
            <person name="Ottonello S."/>
            <person name="Baldrian P."/>
            <person name="Spatafora J.W."/>
            <person name="Henrissat B."/>
            <person name="Nagy L.G."/>
            <person name="Aury J.M."/>
            <person name="Wincker P."/>
            <person name="Grigoriev I.V."/>
            <person name="Bonfante P."/>
            <person name="Martin F.M."/>
        </authorList>
    </citation>
    <scope>NUCLEOTIDE SEQUENCE [LARGE SCALE GENOMIC DNA]</scope>
    <source>
        <strain evidence="9 10">ATCC MYA-4762</strain>
    </source>
</reference>
<evidence type="ECO:0000256" key="5">
    <source>
        <dbReference type="ARBA" id="ARBA00023284"/>
    </source>
</evidence>
<evidence type="ECO:0000313" key="10">
    <source>
        <dbReference type="Proteomes" id="UP000267821"/>
    </source>
</evidence>
<dbReference type="GO" id="GO:0005739">
    <property type="term" value="C:mitochondrion"/>
    <property type="evidence" value="ECO:0007669"/>
    <property type="project" value="TreeGrafter"/>
</dbReference>
<dbReference type="FunCoup" id="A0A3N4MNT5">
    <property type="interactions" value="543"/>
</dbReference>
<keyword evidence="5 7" id="KW-0676">Redox-active center</keyword>
<keyword evidence="3 7" id="KW-0049">Antioxidant</keyword>
<dbReference type="GO" id="GO:0042744">
    <property type="term" value="P:hydrogen peroxide catabolic process"/>
    <property type="evidence" value="ECO:0007669"/>
    <property type="project" value="TreeGrafter"/>
</dbReference>
<keyword evidence="2 7" id="KW-0575">Peroxidase</keyword>
<dbReference type="SUPFAM" id="SSF52833">
    <property type="entry name" value="Thioredoxin-like"/>
    <property type="match status" value="1"/>
</dbReference>
<dbReference type="InterPro" id="IPR013740">
    <property type="entry name" value="Redoxin"/>
</dbReference>
<dbReference type="EMBL" id="ML121527">
    <property type="protein sequence ID" value="RPB29455.1"/>
    <property type="molecule type" value="Genomic_DNA"/>
</dbReference>
<evidence type="ECO:0000259" key="8">
    <source>
        <dbReference type="Pfam" id="PF08534"/>
    </source>
</evidence>
<dbReference type="InParanoid" id="A0A3N4MNT5"/>
<evidence type="ECO:0000256" key="3">
    <source>
        <dbReference type="ARBA" id="ARBA00022862"/>
    </source>
</evidence>
<dbReference type="GO" id="GO:0045454">
    <property type="term" value="P:cell redox homeostasis"/>
    <property type="evidence" value="ECO:0007669"/>
    <property type="project" value="TreeGrafter"/>
</dbReference>
<name>A0A3N4MNT5_9PEZI</name>
<comment type="function">
    <text evidence="7">Thiol-specific peroxidase that catalyzes the reduction of hydrogen peroxide and organic hydroperoxides to water and alcohols, respectively. Plays a role in cell protection against oxidative stress by detoxifying peroxides.</text>
</comment>
<comment type="similarity">
    <text evidence="1 7">Belongs to the peroxiredoxin family. Prx5 subfamily.</text>
</comment>
<protein>
    <submittedName>
        <fullName evidence="9">AhpC/TSA family protein</fullName>
    </submittedName>
</protein>
<dbReference type="InterPro" id="IPR036249">
    <property type="entry name" value="Thioredoxin-like_sf"/>
</dbReference>
<feature type="domain" description="Redoxin" evidence="8">
    <location>
        <begin position="32"/>
        <end position="180"/>
    </location>
</feature>
<dbReference type="GO" id="GO:0008379">
    <property type="term" value="F:thioredoxin peroxidase activity"/>
    <property type="evidence" value="ECO:0007669"/>
    <property type="project" value="InterPro"/>
</dbReference>
<accession>A0A3N4MNT5</accession>
<dbReference type="InterPro" id="IPR037944">
    <property type="entry name" value="PRX5-like"/>
</dbReference>
<evidence type="ECO:0000256" key="6">
    <source>
        <dbReference type="PIRSR" id="PIRSR637944-1"/>
    </source>
</evidence>
<dbReference type="GO" id="GO:0005777">
    <property type="term" value="C:peroxisome"/>
    <property type="evidence" value="ECO:0007669"/>
    <property type="project" value="TreeGrafter"/>
</dbReference>
<dbReference type="PANTHER" id="PTHR10430:SF39">
    <property type="entry name" value="PEROXISOMAL MEMBRANE ASSOCIATED PROTEIN 20"/>
    <property type="match status" value="1"/>
</dbReference>
<evidence type="ECO:0000256" key="4">
    <source>
        <dbReference type="ARBA" id="ARBA00023002"/>
    </source>
</evidence>
<evidence type="ECO:0000256" key="1">
    <source>
        <dbReference type="ARBA" id="ARBA00010505"/>
    </source>
</evidence>
<gene>
    <name evidence="9" type="ORF">L211DRAFT_799788</name>
</gene>
<proteinExistence type="inferred from homology"/>
<dbReference type="Proteomes" id="UP000267821">
    <property type="component" value="Unassembled WGS sequence"/>
</dbReference>
<dbReference type="GO" id="GO:0005829">
    <property type="term" value="C:cytosol"/>
    <property type="evidence" value="ECO:0007669"/>
    <property type="project" value="TreeGrafter"/>
</dbReference>
<keyword evidence="10" id="KW-1185">Reference proteome</keyword>
<dbReference type="Gene3D" id="3.40.30.10">
    <property type="entry name" value="Glutaredoxin"/>
    <property type="match status" value="1"/>
</dbReference>
<evidence type="ECO:0000313" key="9">
    <source>
        <dbReference type="EMBL" id="RPB29455.1"/>
    </source>
</evidence>
<evidence type="ECO:0000256" key="2">
    <source>
        <dbReference type="ARBA" id="ARBA00022559"/>
    </source>
</evidence>
<dbReference type="OrthoDB" id="1882547at2759"/>
<dbReference type="FunFam" id="3.40.30.10:FF:000159">
    <property type="entry name" value="Peroxiredoxin"/>
    <property type="match status" value="1"/>
</dbReference>
<evidence type="ECO:0000256" key="7">
    <source>
        <dbReference type="RuleBase" id="RU366011"/>
    </source>
</evidence>
<dbReference type="PANTHER" id="PTHR10430">
    <property type="entry name" value="PEROXIREDOXIN"/>
    <property type="match status" value="1"/>
</dbReference>
<dbReference type="CDD" id="cd03013">
    <property type="entry name" value="PRX5_like"/>
    <property type="match status" value="1"/>
</dbReference>
<dbReference type="Pfam" id="PF08534">
    <property type="entry name" value="Redoxin"/>
    <property type="match status" value="1"/>
</dbReference>
<dbReference type="STRING" id="1051890.A0A3N4MNT5"/>
<sequence length="184" mass="19968">MQALRQALTLRSRAFSYGRRLFHANPRLLINVGDAIPDVEVQEGSPGNKLSIAKELPKGKALIIGVPGAFSPGCSAIHIPGYIKHAAKLPPTYVVTVNDSFVTKAWSENLPEATKSKIRFIADPSGKFTEAMGMDVDLSAFFGNKRSKRYVIIVEDGKVKEIFTEPDNTSVNVSKAENVLPSLG</sequence>
<keyword evidence="4 7" id="KW-0560">Oxidoreductase</keyword>